<dbReference type="InterPro" id="IPR023606">
    <property type="entry name" value="CoA-Trfase_III_dom_1_sf"/>
</dbReference>
<reference evidence="2 3" key="1">
    <citation type="submission" date="2012-09" db="EMBL/GenBank/DDBJ databases">
        <title>Genome Sequence of alkane-degrading Bacterium Alcanivorax sp. 6-D-6.</title>
        <authorList>
            <person name="Lai Q."/>
            <person name="Shao Z."/>
        </authorList>
    </citation>
    <scope>NUCLEOTIDE SEQUENCE [LARGE SCALE GENOMIC DNA]</scope>
    <source>
        <strain evidence="2 3">6-D-6</strain>
    </source>
</reference>
<dbReference type="InterPro" id="IPR050483">
    <property type="entry name" value="CoA-transferase_III_domain"/>
</dbReference>
<evidence type="ECO:0000256" key="1">
    <source>
        <dbReference type="ARBA" id="ARBA00022679"/>
    </source>
</evidence>
<dbReference type="PANTHER" id="PTHR48207">
    <property type="entry name" value="SUCCINATE--HYDROXYMETHYLGLUTARATE COA-TRANSFERASE"/>
    <property type="match status" value="1"/>
</dbReference>
<dbReference type="SUPFAM" id="SSF89796">
    <property type="entry name" value="CoA-transferase family III (CaiB/BaiF)"/>
    <property type="match status" value="1"/>
</dbReference>
<name>A0ABQ6Y897_9GAMM</name>
<accession>A0ABQ6Y897</accession>
<dbReference type="Gene3D" id="3.40.50.10540">
    <property type="entry name" value="Crotonobetainyl-coa:carnitine coa-transferase, domain 1"/>
    <property type="match status" value="1"/>
</dbReference>
<dbReference type="InterPro" id="IPR044855">
    <property type="entry name" value="CoA-Trfase_III_dom3_sf"/>
</dbReference>
<gene>
    <name evidence="2" type="ORF">A6D6_02060</name>
</gene>
<dbReference type="PANTHER" id="PTHR48207:SF4">
    <property type="entry name" value="BLL6097 PROTEIN"/>
    <property type="match status" value="1"/>
</dbReference>
<dbReference type="EMBL" id="AQPF01000013">
    <property type="protein sequence ID" value="KAF0805799.1"/>
    <property type="molecule type" value="Genomic_DNA"/>
</dbReference>
<dbReference type="RefSeq" id="WP_159660691.1">
    <property type="nucleotide sequence ID" value="NZ_AQPF01000013.1"/>
</dbReference>
<proteinExistence type="predicted"/>
<evidence type="ECO:0000313" key="3">
    <source>
        <dbReference type="Proteomes" id="UP000771797"/>
    </source>
</evidence>
<dbReference type="Proteomes" id="UP000771797">
    <property type="component" value="Unassembled WGS sequence"/>
</dbReference>
<protein>
    <submittedName>
        <fullName evidence="2">Acyl-CoA transferase</fullName>
    </submittedName>
</protein>
<organism evidence="2 3">
    <name type="scientific">Alcanivorax xiamenensis</name>
    <dbReference type="NCBI Taxonomy" id="1177156"/>
    <lineage>
        <taxon>Bacteria</taxon>
        <taxon>Pseudomonadati</taxon>
        <taxon>Pseudomonadota</taxon>
        <taxon>Gammaproteobacteria</taxon>
        <taxon>Oceanospirillales</taxon>
        <taxon>Alcanivoracaceae</taxon>
        <taxon>Alcanivorax</taxon>
    </lineage>
</organism>
<dbReference type="InterPro" id="IPR003673">
    <property type="entry name" value="CoA-Trfase_fam_III"/>
</dbReference>
<evidence type="ECO:0000313" key="2">
    <source>
        <dbReference type="EMBL" id="KAF0805799.1"/>
    </source>
</evidence>
<sequence length="395" mass="42186">MNTATTQFKPFDGVRVLDMSQGLAGPYAAQMLLMMGATVVKVEPPQGDWGRVMGLARSGHSALSVIANWGKKGICVDARNEQGREVIKRLVGCSDLVMESFRPGVMEKLGLGYDVLKSMNPAIVLGSISGFGRTGPHALRAGSDSILQAATGMAAMNGTDQGEPRRVGMLAVDMITGLYAGYALSAAIHEQRATGVGRHLDLSLLGASMAFQAMPMVESFLQGGEKRKPVTVPSGNFNAADGQLSVVCLRNEMFFALAKALGHEEWATDPRFADNESRQRNVDTLHDLLADIFPTQSREYWIDRLNQAGVLCGPVNSYSSLREDAQVEALHLLADVDQPDFGAFPFPAFPGAENRADELPPAPALGQHTVDALRGAGFAEAEIHNLLSSGACMQA</sequence>
<dbReference type="GO" id="GO:0016740">
    <property type="term" value="F:transferase activity"/>
    <property type="evidence" value="ECO:0007669"/>
    <property type="project" value="UniProtKB-KW"/>
</dbReference>
<dbReference type="Gene3D" id="3.30.1540.10">
    <property type="entry name" value="formyl-coa transferase, domain 3"/>
    <property type="match status" value="1"/>
</dbReference>
<dbReference type="Pfam" id="PF02515">
    <property type="entry name" value="CoA_transf_3"/>
    <property type="match status" value="1"/>
</dbReference>
<comment type="caution">
    <text evidence="2">The sequence shown here is derived from an EMBL/GenBank/DDBJ whole genome shotgun (WGS) entry which is preliminary data.</text>
</comment>
<keyword evidence="1 2" id="KW-0808">Transferase</keyword>
<keyword evidence="3" id="KW-1185">Reference proteome</keyword>